<dbReference type="RefSeq" id="WP_177669752.1">
    <property type="nucleotide sequence ID" value="NZ_JACRSY010000020.1"/>
</dbReference>
<dbReference type="AlphaFoldDB" id="A0A926IA20"/>
<dbReference type="GO" id="GO:0008233">
    <property type="term" value="F:peptidase activity"/>
    <property type="evidence" value="ECO:0007669"/>
    <property type="project" value="UniProtKB-KW"/>
</dbReference>
<protein>
    <submittedName>
        <fullName evidence="5">U32 family peptidase</fullName>
    </submittedName>
</protein>
<dbReference type="PANTHER" id="PTHR30217">
    <property type="entry name" value="PEPTIDASE U32 FAMILY"/>
    <property type="match status" value="1"/>
</dbReference>
<accession>A0A926IA20</accession>
<feature type="domain" description="Peptidase family U32 C-terminal" evidence="4">
    <location>
        <begin position="325"/>
        <end position="407"/>
    </location>
</feature>
<name>A0A926IA20_9FIRM</name>
<evidence type="ECO:0000259" key="4">
    <source>
        <dbReference type="Pfam" id="PF16325"/>
    </source>
</evidence>
<gene>
    <name evidence="5" type="ORF">H8718_12685</name>
</gene>
<evidence type="ECO:0000256" key="3">
    <source>
        <dbReference type="ARBA" id="ARBA00038374"/>
    </source>
</evidence>
<dbReference type="EMBL" id="JACRSY010000020">
    <property type="protein sequence ID" value="MBC8580385.1"/>
    <property type="molecule type" value="Genomic_DNA"/>
</dbReference>
<evidence type="ECO:0000313" key="5">
    <source>
        <dbReference type="EMBL" id="MBC8580385.1"/>
    </source>
</evidence>
<dbReference type="GO" id="GO:0006508">
    <property type="term" value="P:proteolysis"/>
    <property type="evidence" value="ECO:0007669"/>
    <property type="project" value="UniProtKB-KW"/>
</dbReference>
<reference evidence="5" key="1">
    <citation type="submission" date="2020-08" db="EMBL/GenBank/DDBJ databases">
        <title>Genome public.</title>
        <authorList>
            <person name="Liu C."/>
            <person name="Sun Q."/>
        </authorList>
    </citation>
    <scope>NUCLEOTIDE SEQUENCE</scope>
    <source>
        <strain evidence="5">NSJ-12</strain>
    </source>
</reference>
<keyword evidence="2" id="KW-0378">Hydrolase</keyword>
<keyword evidence="6" id="KW-1185">Reference proteome</keyword>
<dbReference type="PANTHER" id="PTHR30217:SF6">
    <property type="entry name" value="TRNA HYDROXYLATION PROTEIN P"/>
    <property type="match status" value="1"/>
</dbReference>
<dbReference type="InterPro" id="IPR051454">
    <property type="entry name" value="RNA/ubiquinone_mod_enzymes"/>
</dbReference>
<dbReference type="Proteomes" id="UP000655830">
    <property type="component" value="Unassembled WGS sequence"/>
</dbReference>
<dbReference type="Pfam" id="PF16325">
    <property type="entry name" value="Peptidase_U32_C"/>
    <property type="match status" value="1"/>
</dbReference>
<dbReference type="InterPro" id="IPR001539">
    <property type="entry name" value="Peptidase_U32"/>
</dbReference>
<dbReference type="InterPro" id="IPR032525">
    <property type="entry name" value="Peptidase_U32_C"/>
</dbReference>
<sequence length="412" mass="46692">MKKKRVELLAPAGSLESLKVAVLYGADAVYMGGGSYGLRAKAKNFTPEEMKEGIAFAHAHGVQVYVTANIFAHNQDFEGMAEYFKSLEEMGVDAIIVADPGVFSIAKAAVPNMEIHISTQANNTNSHTAKFWASLGAQRIVVARELSFPEIKEIHDNIPEDIEIEAFVHGAMCMAYSGRCLLSNYMTHRDANHGECAQPCRWKYHVVEETRPGEYMPVEEDERGTYIYNSRDLCMIEYIPELVESGIYSFKIEGRMKTPLYVATVVKAYRDAIDTYLEDPKAFEEKRSYFLQEVGKASHREFSTGFYEHKPTSDDQTYGHNSYVRNYDFSGMVIDYDKETKLVTIEQRRKFSVGDTVEILLPNRPFISVKIEEMWDAEGNSIESAPHPLQIVKFKVEEDVTVPALLRKEQPL</sequence>
<dbReference type="PROSITE" id="PS01276">
    <property type="entry name" value="PEPTIDASE_U32"/>
    <property type="match status" value="1"/>
</dbReference>
<keyword evidence="1" id="KW-0645">Protease</keyword>
<proteinExistence type="inferred from homology"/>
<organism evidence="5 6">
    <name type="scientific">Zhenhengia yiwuensis</name>
    <dbReference type="NCBI Taxonomy" id="2763666"/>
    <lineage>
        <taxon>Bacteria</taxon>
        <taxon>Bacillati</taxon>
        <taxon>Bacillota</taxon>
        <taxon>Clostridia</taxon>
        <taxon>Lachnospirales</taxon>
        <taxon>Lachnospiraceae</taxon>
        <taxon>Zhenhengia</taxon>
    </lineage>
</organism>
<dbReference type="Gene3D" id="2.40.30.10">
    <property type="entry name" value="Translation factors"/>
    <property type="match status" value="1"/>
</dbReference>
<comment type="caution">
    <text evidence="5">The sequence shown here is derived from an EMBL/GenBank/DDBJ whole genome shotgun (WGS) entry which is preliminary data.</text>
</comment>
<evidence type="ECO:0000256" key="1">
    <source>
        <dbReference type="ARBA" id="ARBA00022670"/>
    </source>
</evidence>
<dbReference type="SUPFAM" id="SSF51412">
    <property type="entry name" value="Inosine monophosphate dehydrogenase (IMPDH)"/>
    <property type="match status" value="1"/>
</dbReference>
<comment type="similarity">
    <text evidence="3">Belongs to the peptidase U32 family.</text>
</comment>
<evidence type="ECO:0000256" key="2">
    <source>
        <dbReference type="ARBA" id="ARBA00022801"/>
    </source>
</evidence>
<dbReference type="Pfam" id="PF01136">
    <property type="entry name" value="Peptidase_U32"/>
    <property type="match status" value="1"/>
</dbReference>
<evidence type="ECO:0000313" key="6">
    <source>
        <dbReference type="Proteomes" id="UP000655830"/>
    </source>
</evidence>